<name>A0ABV4AM02_9GAMM</name>
<sequence>MAAVTTTSINYERLKEIFPEQTHLTPADVARVLKLAIDTVRRAVKDGRLNAGFTKLPTGSLRVSMKAFADFLDGLPVMDGQKCVIAYEPKAGTHFDVKNMPARRGAGGVRSLEVYQPLGFEHAHAYSGLDMLAVSSRFEGSYELQSLLLKFGIWLYRLGHGISHNDIQELSAHVESLTTSLDDVEACSKAFFASVLVEFNKDAGTDNLESLCSLALYFSEYLPKRFVEV</sequence>
<evidence type="ECO:0008006" key="3">
    <source>
        <dbReference type="Google" id="ProtNLM"/>
    </source>
</evidence>
<comment type="caution">
    <text evidence="1">The sequence shown here is derived from an EMBL/GenBank/DDBJ whole genome shotgun (WGS) entry which is preliminary data.</text>
</comment>
<gene>
    <name evidence="1" type="ORF">AB7878_02365</name>
</gene>
<keyword evidence="2" id="KW-1185">Reference proteome</keyword>
<accession>A0ABV4AM02</accession>
<proteinExistence type="predicted"/>
<protein>
    <recommendedName>
        <fullName evidence="3">Helix-turn-helix domain-containing protein</fullName>
    </recommendedName>
</protein>
<evidence type="ECO:0000313" key="1">
    <source>
        <dbReference type="EMBL" id="MEY2181248.1"/>
    </source>
</evidence>
<organism evidence="1 2">
    <name type="scientific">Rhodanobacter humi</name>
    <dbReference type="NCBI Taxonomy" id="1888173"/>
    <lineage>
        <taxon>Bacteria</taxon>
        <taxon>Pseudomonadati</taxon>
        <taxon>Pseudomonadota</taxon>
        <taxon>Gammaproteobacteria</taxon>
        <taxon>Lysobacterales</taxon>
        <taxon>Rhodanobacteraceae</taxon>
        <taxon>Rhodanobacter</taxon>
    </lineage>
</organism>
<reference evidence="1 2" key="1">
    <citation type="submission" date="2024-07" db="EMBL/GenBank/DDBJ databases">
        <title>Molecular mechanisms and environmental adaptations of flagellar loss and biofilm growth of Rhodanobacter under environmental stress.</title>
        <authorList>
            <person name="Chen M."/>
        </authorList>
    </citation>
    <scope>NUCLEOTIDE SEQUENCE [LARGE SCALE GENOMIC DNA]</scope>
    <source>
        <strain evidence="1 2">RS22</strain>
    </source>
</reference>
<dbReference type="Proteomes" id="UP001562159">
    <property type="component" value="Unassembled WGS sequence"/>
</dbReference>
<evidence type="ECO:0000313" key="2">
    <source>
        <dbReference type="Proteomes" id="UP001562159"/>
    </source>
</evidence>
<dbReference type="EMBL" id="JBGBPY010000001">
    <property type="protein sequence ID" value="MEY2181248.1"/>
    <property type="molecule type" value="Genomic_DNA"/>
</dbReference>